<dbReference type="AlphaFoldDB" id="A0A077W6R4"/>
<evidence type="ECO:0000256" key="1">
    <source>
        <dbReference type="ARBA" id="ARBA00022527"/>
    </source>
</evidence>
<dbReference type="PROSITE" id="PS00107">
    <property type="entry name" value="PROTEIN_KINASE_ATP"/>
    <property type="match status" value="1"/>
</dbReference>
<feature type="binding site" evidence="9">
    <location>
        <position position="149"/>
    </location>
    <ligand>
        <name>ATP</name>
        <dbReference type="ChEBI" id="CHEBI:30616"/>
    </ligand>
</feature>
<reference evidence="12" key="1">
    <citation type="journal article" date="2014" name="Genome Announc.">
        <title>De novo whole-genome sequence and genome annotation of Lichtheimia ramosa.</title>
        <authorList>
            <person name="Linde J."/>
            <person name="Schwartze V."/>
            <person name="Binder U."/>
            <person name="Lass-Florl C."/>
            <person name="Voigt K."/>
            <person name="Horn F."/>
        </authorList>
    </citation>
    <scope>NUCLEOTIDE SEQUENCE</scope>
    <source>
        <strain evidence="12">JMRC FSU:6197</strain>
    </source>
</reference>
<name>A0A077W6R4_9FUNG</name>
<feature type="domain" description="Protein kinase" evidence="11">
    <location>
        <begin position="116"/>
        <end position="420"/>
    </location>
</feature>
<evidence type="ECO:0000256" key="10">
    <source>
        <dbReference type="SAM" id="MobiDB-lite"/>
    </source>
</evidence>
<feature type="cross-link" description="Glycyl lysine isopeptide (Lys-Gly) (interchain with G-Cter in SUMO2)" evidence="8">
    <location>
        <position position="257"/>
    </location>
</feature>
<dbReference type="SMART" id="SM00220">
    <property type="entry name" value="S_TKc"/>
    <property type="match status" value="1"/>
</dbReference>
<dbReference type="GO" id="GO:0004674">
    <property type="term" value="F:protein serine/threonine kinase activity"/>
    <property type="evidence" value="ECO:0007669"/>
    <property type="project" value="UniProtKB-KW"/>
</dbReference>
<dbReference type="PROSITE" id="PS50011">
    <property type="entry name" value="PROTEIN_KINASE_DOM"/>
    <property type="match status" value="1"/>
</dbReference>
<evidence type="ECO:0000256" key="5">
    <source>
        <dbReference type="ARBA" id="ARBA00022840"/>
    </source>
</evidence>
<feature type="region of interest" description="Disordered" evidence="10">
    <location>
        <begin position="1"/>
        <end position="20"/>
    </location>
</feature>
<dbReference type="InterPro" id="IPR000719">
    <property type="entry name" value="Prot_kinase_dom"/>
</dbReference>
<evidence type="ECO:0000256" key="8">
    <source>
        <dbReference type="PIRSR" id="PIRSR630616-3"/>
    </source>
</evidence>
<evidence type="ECO:0000256" key="7">
    <source>
        <dbReference type="PIRSR" id="PIRSR630616-2"/>
    </source>
</evidence>
<evidence type="ECO:0000256" key="4">
    <source>
        <dbReference type="ARBA" id="ARBA00022777"/>
    </source>
</evidence>
<gene>
    <name evidence="12" type="ORF">LRAMOSA00504</name>
</gene>
<keyword evidence="2" id="KW-0808">Transferase</keyword>
<dbReference type="CDD" id="cd14096">
    <property type="entry name" value="STKc_RCK1-like"/>
    <property type="match status" value="1"/>
</dbReference>
<feature type="region of interest" description="Disordered" evidence="10">
    <location>
        <begin position="567"/>
        <end position="587"/>
    </location>
</feature>
<dbReference type="FunFam" id="3.30.200.20:FF:000425">
    <property type="entry name" value="Putative calcium/calmodulin-dependent protein kinase"/>
    <property type="match status" value="1"/>
</dbReference>
<feature type="compositionally biased region" description="Low complexity" evidence="10">
    <location>
        <begin position="538"/>
        <end position="553"/>
    </location>
</feature>
<feature type="region of interest" description="Disordered" evidence="10">
    <location>
        <begin position="430"/>
        <end position="464"/>
    </location>
</feature>
<keyword evidence="4" id="KW-0418">Kinase</keyword>
<keyword evidence="3 7" id="KW-0547">Nucleotide-binding</keyword>
<evidence type="ECO:0000313" key="12">
    <source>
        <dbReference type="EMBL" id="CDS03102.1"/>
    </source>
</evidence>
<feature type="binding site" evidence="7">
    <location>
        <position position="145"/>
    </location>
    <ligand>
        <name>ATP</name>
        <dbReference type="ChEBI" id="CHEBI:30616"/>
    </ligand>
</feature>
<proteinExistence type="predicted"/>
<dbReference type="InterPro" id="IPR030616">
    <property type="entry name" value="Aur-like"/>
</dbReference>
<dbReference type="SUPFAM" id="SSF56112">
    <property type="entry name" value="Protein kinase-like (PK-like)"/>
    <property type="match status" value="1"/>
</dbReference>
<feature type="binding site" evidence="7">
    <location>
        <begin position="259"/>
        <end position="260"/>
    </location>
    <ligand>
        <name>ATP</name>
        <dbReference type="ChEBI" id="CHEBI:30616"/>
    </ligand>
</feature>
<keyword evidence="1" id="KW-0723">Serine/threonine-protein kinase</keyword>
<dbReference type="Pfam" id="PF00069">
    <property type="entry name" value="Pkinase"/>
    <property type="match status" value="1"/>
</dbReference>
<feature type="compositionally biased region" description="Basic residues" evidence="10">
    <location>
        <begin position="7"/>
        <end position="16"/>
    </location>
</feature>
<dbReference type="Gene3D" id="1.10.510.10">
    <property type="entry name" value="Transferase(Phosphotransferase) domain 1"/>
    <property type="match status" value="1"/>
</dbReference>
<evidence type="ECO:0000256" key="2">
    <source>
        <dbReference type="ARBA" id="ARBA00022679"/>
    </source>
</evidence>
<keyword evidence="5 7" id="KW-0067">ATP-binding</keyword>
<protein>
    <recommendedName>
        <fullName evidence="11">Protein kinase domain-containing protein</fullName>
    </recommendedName>
</protein>
<feature type="region of interest" description="Disordered" evidence="10">
    <location>
        <begin position="526"/>
        <end position="553"/>
    </location>
</feature>
<feature type="active site" description="Proton acceptor" evidence="6">
    <location>
        <position position="255"/>
    </location>
</feature>
<evidence type="ECO:0000256" key="6">
    <source>
        <dbReference type="PIRSR" id="PIRSR630616-1"/>
    </source>
</evidence>
<feature type="region of interest" description="Disordered" evidence="10">
    <location>
        <begin position="150"/>
        <end position="169"/>
    </location>
</feature>
<dbReference type="EMBL" id="LK023313">
    <property type="protein sequence ID" value="CDS03102.1"/>
    <property type="molecule type" value="Genomic_DNA"/>
</dbReference>
<dbReference type="InterPro" id="IPR017441">
    <property type="entry name" value="Protein_kinase_ATP_BS"/>
</dbReference>
<feature type="binding site" evidence="7">
    <location>
        <position position="307"/>
    </location>
    <ligand>
        <name>ATP</name>
        <dbReference type="ChEBI" id="CHEBI:30616"/>
    </ligand>
</feature>
<dbReference type="InterPro" id="IPR008271">
    <property type="entry name" value="Ser/Thr_kinase_AS"/>
</dbReference>
<dbReference type="PROSITE" id="PS00108">
    <property type="entry name" value="PROTEIN_KINASE_ST"/>
    <property type="match status" value="1"/>
</dbReference>
<dbReference type="PANTHER" id="PTHR24350">
    <property type="entry name" value="SERINE/THREONINE-PROTEIN KINASE IAL-RELATED"/>
    <property type="match status" value="1"/>
</dbReference>
<evidence type="ECO:0000256" key="9">
    <source>
        <dbReference type="PROSITE-ProRule" id="PRU10141"/>
    </source>
</evidence>
<evidence type="ECO:0000256" key="3">
    <source>
        <dbReference type="ARBA" id="ARBA00022741"/>
    </source>
</evidence>
<feature type="compositionally biased region" description="Low complexity" evidence="10">
    <location>
        <begin position="430"/>
        <end position="446"/>
    </location>
</feature>
<dbReference type="GO" id="GO:0005524">
    <property type="term" value="F:ATP binding"/>
    <property type="evidence" value="ECO:0007669"/>
    <property type="project" value="UniProtKB-UniRule"/>
</dbReference>
<organism evidence="12">
    <name type="scientific">Lichtheimia ramosa</name>
    <dbReference type="NCBI Taxonomy" id="688394"/>
    <lineage>
        <taxon>Eukaryota</taxon>
        <taxon>Fungi</taxon>
        <taxon>Fungi incertae sedis</taxon>
        <taxon>Mucoromycota</taxon>
        <taxon>Mucoromycotina</taxon>
        <taxon>Mucoromycetes</taxon>
        <taxon>Mucorales</taxon>
        <taxon>Lichtheimiaceae</taxon>
        <taxon>Lichtheimia</taxon>
    </lineage>
</organism>
<evidence type="ECO:0000259" key="11">
    <source>
        <dbReference type="PROSITE" id="PS50011"/>
    </source>
</evidence>
<dbReference type="InterPro" id="IPR011009">
    <property type="entry name" value="Kinase-like_dom_sf"/>
</dbReference>
<sequence length="603" mass="68217">MLTRFKSIFRPRKQHQKEKSMRVVAYTKDMKRISETSGHPTTTTTTTTTTTAAAANTATAHSAKEKRSSRVPAAKEIFDHADSSEKQKAEERAAKLVEEERRRKHQLPSYDGLEQYEIIKKLGDGAFSNVYKARDKTSGRKVAIKVVRKRKNEPEQDNHLHPSMKKKPRATERANILKEVQIMRNVDHPNIVQLIDFVESDEFYYLVLELCEGGELFHRIVKLTYLSEPLARHVITQVAQAVRYLHEECGVVHRDIKPENILFDPIPFIPTSPLQRHRYPFDENKEDEGVFTKGFGGGGIGQVKIADFGLSKVIWDSSTWTPCGTVGYTAPEIVRDQRYSKSVDMWAMGCVLYTLLCGFPPFYDESIHALTDKVARGQYAFLSPWWDPISDSAKDLISHLLCVDPTKRYTIDQFLSHPWITGKEPTFVTRSSSIPSRPSPATTISTLSDLDSPDSARKRKDAFSPGVPSIKEILDITYAVQRMGEEKTWRGATVNGLADQPHYEMDEEEEDDAMLADSANAIITMNKDRKHRRQSIEQTSKGASGSSSPSQQQAYVPLPNLAIAPKKKQAVNHRYRQQQQPPGGFQLNMDNATLLKNRRQAVC</sequence>
<feature type="compositionally biased region" description="Basic residues" evidence="10">
    <location>
        <begin position="567"/>
        <end position="576"/>
    </location>
</feature>
<accession>A0A077W6R4</accession>
<dbReference type="OrthoDB" id="1738954at2759"/>